<evidence type="ECO:0000313" key="9">
    <source>
        <dbReference type="EMBL" id="KAG6962973.1"/>
    </source>
</evidence>
<reference evidence="9" key="1">
    <citation type="submission" date="2021-01" db="EMBL/GenBank/DDBJ databases">
        <title>Phytophthora aleatoria, a newly-described species from Pinus radiata is distinct from Phytophthora cactorum isolates based on comparative genomics.</title>
        <authorList>
            <person name="Mcdougal R."/>
            <person name="Panda P."/>
            <person name="Williams N."/>
            <person name="Studholme D.J."/>
        </authorList>
    </citation>
    <scope>NUCLEOTIDE SEQUENCE</scope>
    <source>
        <strain evidence="9">NZFS 4037</strain>
    </source>
</reference>
<comment type="subcellular location">
    <subcellularLocation>
        <location evidence="1">Membrane</location>
        <topology evidence="1">Multi-pass membrane protein</topology>
    </subcellularLocation>
</comment>
<dbReference type="InterPro" id="IPR013936">
    <property type="entry name" value="CRT-like"/>
</dbReference>
<dbReference type="PANTHER" id="PTHR31326:SF1">
    <property type="entry name" value="PROTEIN CLT2, CHLOROPLASTIC"/>
    <property type="match status" value="1"/>
</dbReference>
<evidence type="ECO:0000256" key="3">
    <source>
        <dbReference type="ARBA" id="ARBA00022448"/>
    </source>
</evidence>
<dbReference type="Proteomes" id="UP000709295">
    <property type="component" value="Unassembled WGS sequence"/>
</dbReference>
<evidence type="ECO:0000256" key="4">
    <source>
        <dbReference type="ARBA" id="ARBA00022692"/>
    </source>
</evidence>
<dbReference type="EMBL" id="JAENGY010000437">
    <property type="protein sequence ID" value="KAG6962973.1"/>
    <property type="molecule type" value="Genomic_DNA"/>
</dbReference>
<accession>A0A8J5II64</accession>
<feature type="transmembrane region" description="Helical" evidence="8">
    <location>
        <begin position="60"/>
        <end position="81"/>
    </location>
</feature>
<evidence type="ECO:0000313" key="10">
    <source>
        <dbReference type="Proteomes" id="UP000709295"/>
    </source>
</evidence>
<evidence type="ECO:0000256" key="1">
    <source>
        <dbReference type="ARBA" id="ARBA00004141"/>
    </source>
</evidence>
<dbReference type="Pfam" id="PF08627">
    <property type="entry name" value="CRT-like"/>
    <property type="match status" value="1"/>
</dbReference>
<feature type="transmembrane region" description="Helical" evidence="8">
    <location>
        <begin position="29"/>
        <end position="48"/>
    </location>
</feature>
<evidence type="ECO:0000256" key="7">
    <source>
        <dbReference type="SAM" id="Coils"/>
    </source>
</evidence>
<feature type="transmembrane region" description="Helical" evidence="8">
    <location>
        <begin position="186"/>
        <end position="206"/>
    </location>
</feature>
<gene>
    <name evidence="9" type="ORF">JG688_00008363</name>
</gene>
<dbReference type="GO" id="GO:0016020">
    <property type="term" value="C:membrane"/>
    <property type="evidence" value="ECO:0007669"/>
    <property type="project" value="UniProtKB-SubCell"/>
</dbReference>
<keyword evidence="5 8" id="KW-1133">Transmembrane helix</keyword>
<evidence type="ECO:0000256" key="8">
    <source>
        <dbReference type="SAM" id="Phobius"/>
    </source>
</evidence>
<feature type="coiled-coil region" evidence="7">
    <location>
        <begin position="673"/>
        <end position="700"/>
    </location>
</feature>
<evidence type="ECO:0000256" key="5">
    <source>
        <dbReference type="ARBA" id="ARBA00022989"/>
    </source>
</evidence>
<comment type="caution">
    <text evidence="9">The sequence shown here is derived from an EMBL/GenBank/DDBJ whole genome shotgun (WGS) entry which is preliminary data.</text>
</comment>
<evidence type="ECO:0000256" key="6">
    <source>
        <dbReference type="ARBA" id="ARBA00023136"/>
    </source>
</evidence>
<feature type="transmembrane region" description="Helical" evidence="8">
    <location>
        <begin position="128"/>
        <end position="148"/>
    </location>
</feature>
<evidence type="ECO:0008006" key="11">
    <source>
        <dbReference type="Google" id="ProtNLM"/>
    </source>
</evidence>
<dbReference type="AlphaFoldDB" id="A0A8J5II64"/>
<feature type="transmembrane region" description="Helical" evidence="8">
    <location>
        <begin position="101"/>
        <end position="122"/>
    </location>
</feature>
<sequence length="730" mass="82920">MAFSTPPFIHLGIDARTGKSYHICSRKSLLSFGAILLLLVAMSSERFLFKVMVDRMESYRYFLCQFMTFLYIPPMFCIVSYKATHEDLMEDDGMEFPKFHFFIMGLLDLLHGLMLFIAGGRIDPTQTLLFMQASIPISACMSAAVFGVRYTRAQVVGMLIITGGLILSLIPCIEDIHSNEFEDREIGWNSLFYLLAAIPGSISMLYKERVIRDQPVDMSYLNAWVSVNQFIAGLLAAPLIFDAEFLHLDQKTSGLMCLIQGESEVSSDHCYLGLPILLLYVFSNIVVNLLLLQLIRLTSVSTMYGCTLAGFLASFVVLAWYQVDPDNFGIINLHDGLRNWIPPSVYVDVFAFLIIFAGKVLYQWDPDPEVEATTLSAEDKEAMSLLDGEDDYGLRNKVTYRLFVTSYSAQKPQVVAMSITQKQTTASRLAKTKKPLSDMHQLQRAVKELQREAADQLVLEVESQATFEFLTSQIRALRSAFDTLSDVLMAEVDGLRKEMTRKLGDMDAEVVRQGEIHKATHTEVMQLKRTMEIWGLKERDWAKDNEILKASHSHNVEWMQQLQRDVMDVKDRLHEIKSDTGSRISEICEEANSLRRNWQKHVDDMLDRLQDFDTVAQRQAAEARVQAQQRADDLELMEQAISTVEKQQTQIRSGLEKQTQSMASQIDLLVKKVEITETQASNQRAALEQLRAKNALMEKEQRRRMDNIGKMFTIFADALNISPTMLAAAS</sequence>
<feature type="transmembrane region" description="Helical" evidence="8">
    <location>
        <begin position="303"/>
        <end position="323"/>
    </location>
</feature>
<feature type="transmembrane region" description="Helical" evidence="8">
    <location>
        <begin position="271"/>
        <end position="291"/>
    </location>
</feature>
<dbReference type="PANTHER" id="PTHR31326">
    <property type="entry name" value="PROTEIN CLT2, CHLOROPLASTIC"/>
    <property type="match status" value="1"/>
</dbReference>
<keyword evidence="4 8" id="KW-0812">Transmembrane</keyword>
<organism evidence="9 10">
    <name type="scientific">Phytophthora aleatoria</name>
    <dbReference type="NCBI Taxonomy" id="2496075"/>
    <lineage>
        <taxon>Eukaryota</taxon>
        <taxon>Sar</taxon>
        <taxon>Stramenopiles</taxon>
        <taxon>Oomycota</taxon>
        <taxon>Peronosporomycetes</taxon>
        <taxon>Peronosporales</taxon>
        <taxon>Peronosporaceae</taxon>
        <taxon>Phytophthora</taxon>
    </lineage>
</organism>
<keyword evidence="6 8" id="KW-0472">Membrane</keyword>
<feature type="transmembrane region" description="Helical" evidence="8">
    <location>
        <begin position="218"/>
        <end position="241"/>
    </location>
</feature>
<keyword evidence="10" id="KW-1185">Reference proteome</keyword>
<evidence type="ECO:0000256" key="2">
    <source>
        <dbReference type="ARBA" id="ARBA00006690"/>
    </source>
</evidence>
<feature type="transmembrane region" description="Helical" evidence="8">
    <location>
        <begin position="155"/>
        <end position="174"/>
    </location>
</feature>
<name>A0A8J5II64_9STRA</name>
<protein>
    <recommendedName>
        <fullName evidence="11">Drug/Metabolite Transporter (DMT) Superfamily</fullName>
    </recommendedName>
</protein>
<comment type="similarity">
    <text evidence="2">Belongs to the CRT-like transporter family.</text>
</comment>
<keyword evidence="7" id="KW-0175">Coiled coil</keyword>
<keyword evidence="3" id="KW-0813">Transport</keyword>
<proteinExistence type="inferred from homology"/>